<reference evidence="1 2" key="1">
    <citation type="submission" date="2020-08" db="EMBL/GenBank/DDBJ databases">
        <authorList>
            <person name="Xu S."/>
            <person name="Li A."/>
        </authorList>
    </citation>
    <scope>NUCLEOTIDE SEQUENCE [LARGE SCALE GENOMIC DNA]</scope>
    <source>
        <strain evidence="1 2">119BY6-57</strain>
    </source>
</reference>
<evidence type="ECO:0000313" key="2">
    <source>
        <dbReference type="Proteomes" id="UP000523196"/>
    </source>
</evidence>
<protein>
    <submittedName>
        <fullName evidence="1">DUF924 domain-containing protein</fullName>
    </submittedName>
</protein>
<sequence>MFGRDLLGYAPEFSRYTRGKCVNVTAKEVVDFWRDAGPQRWFAKDETFDDMCEMAFEDAMDDAAAGKGEAWMDSAEGALALVLLLDQMPRNIHRDSARAYAHDAQARAYAEQAVDRGYDAEVDSALRVFFYMPFEHSEDLADQERSVELHQNLDGEDADKWAVLHKEIIEKFGRFPHRNAVLGRETTPEEQAWLDAGGFKG</sequence>
<dbReference type="Gene3D" id="1.20.58.320">
    <property type="entry name" value="TPR-like"/>
    <property type="match status" value="1"/>
</dbReference>
<dbReference type="Proteomes" id="UP000523196">
    <property type="component" value="Unassembled WGS sequence"/>
</dbReference>
<dbReference type="InterPro" id="IPR010323">
    <property type="entry name" value="DUF924"/>
</dbReference>
<evidence type="ECO:0000313" key="1">
    <source>
        <dbReference type="EMBL" id="MBB1061271.1"/>
    </source>
</evidence>
<dbReference type="AlphaFoldDB" id="A0A7W3TMW6"/>
<dbReference type="Gene3D" id="1.25.40.10">
    <property type="entry name" value="Tetratricopeptide repeat domain"/>
    <property type="match status" value="1"/>
</dbReference>
<dbReference type="Pfam" id="PF06041">
    <property type="entry name" value="DUF924"/>
    <property type="match status" value="1"/>
</dbReference>
<comment type="caution">
    <text evidence="1">The sequence shown here is derived from an EMBL/GenBank/DDBJ whole genome shotgun (WGS) entry which is preliminary data.</text>
</comment>
<dbReference type="InterPro" id="IPR011990">
    <property type="entry name" value="TPR-like_helical_dom_sf"/>
</dbReference>
<dbReference type="EMBL" id="JACHTF010000012">
    <property type="protein sequence ID" value="MBB1061271.1"/>
    <property type="molecule type" value="Genomic_DNA"/>
</dbReference>
<dbReference type="SUPFAM" id="SSF48452">
    <property type="entry name" value="TPR-like"/>
    <property type="match status" value="1"/>
</dbReference>
<gene>
    <name evidence="1" type="ORF">H4F98_11895</name>
</gene>
<accession>A0A7W3TMW6</accession>
<name>A0A7W3TMW6_9GAMM</name>
<proteinExistence type="predicted"/>
<organism evidence="1 2">
    <name type="scientific">Marilutibacter spongiae</name>
    <dbReference type="NCBI Taxonomy" id="2025720"/>
    <lineage>
        <taxon>Bacteria</taxon>
        <taxon>Pseudomonadati</taxon>
        <taxon>Pseudomonadota</taxon>
        <taxon>Gammaproteobacteria</taxon>
        <taxon>Lysobacterales</taxon>
        <taxon>Lysobacteraceae</taxon>
        <taxon>Marilutibacter</taxon>
    </lineage>
</organism>
<keyword evidence="2" id="KW-1185">Reference proteome</keyword>